<keyword evidence="8" id="KW-1185">Reference proteome</keyword>
<dbReference type="GO" id="GO:0051287">
    <property type="term" value="F:NAD binding"/>
    <property type="evidence" value="ECO:0007669"/>
    <property type="project" value="InterPro"/>
</dbReference>
<evidence type="ECO:0000256" key="3">
    <source>
        <dbReference type="ARBA" id="ARBA00023027"/>
    </source>
</evidence>
<reference evidence="7 8" key="1">
    <citation type="journal article" date="2016" name="Sci. Rep.">
        <title>A novel ammonia-oxidizing archaeon from wastewater treatment plant: Its enrichment, physiological and genomic characteristics.</title>
        <authorList>
            <person name="Li Y."/>
            <person name="Ding K."/>
            <person name="Wen X."/>
            <person name="Zhang B."/>
            <person name="Shen B."/>
            <person name="Yang Y."/>
        </authorList>
    </citation>
    <scope>NUCLEOTIDE SEQUENCE [LARGE SCALE GENOMIC DNA]</scope>
    <source>
        <strain evidence="7 8">SAT1</strain>
    </source>
</reference>
<dbReference type="KEGG" id="tah:SU86_003980"/>
<dbReference type="STRING" id="1603555.SU86_003980"/>
<dbReference type="Pfam" id="PF00389">
    <property type="entry name" value="2-Hacid_dh"/>
    <property type="match status" value="1"/>
</dbReference>
<dbReference type="PROSITE" id="PS00670">
    <property type="entry name" value="D_2_HYDROXYACID_DH_2"/>
    <property type="match status" value="1"/>
</dbReference>
<dbReference type="PROSITE" id="PS00065">
    <property type="entry name" value="D_2_HYDROXYACID_DH_1"/>
    <property type="match status" value="1"/>
</dbReference>
<keyword evidence="2 4" id="KW-0560">Oxidoreductase</keyword>
<dbReference type="SUPFAM" id="SSF51735">
    <property type="entry name" value="NAD(P)-binding Rossmann-fold domains"/>
    <property type="match status" value="1"/>
</dbReference>
<name>A0A3G1B1D6_9ARCH</name>
<dbReference type="InterPro" id="IPR050223">
    <property type="entry name" value="D-isomer_2-hydroxyacid_DH"/>
</dbReference>
<evidence type="ECO:0000256" key="1">
    <source>
        <dbReference type="ARBA" id="ARBA00005854"/>
    </source>
</evidence>
<dbReference type="Gene3D" id="3.40.50.720">
    <property type="entry name" value="NAD(P)-binding Rossmann-like Domain"/>
    <property type="match status" value="2"/>
</dbReference>
<dbReference type="InterPro" id="IPR006140">
    <property type="entry name" value="D-isomer_DH_NAD-bd"/>
</dbReference>
<dbReference type="InterPro" id="IPR036291">
    <property type="entry name" value="NAD(P)-bd_dom_sf"/>
</dbReference>
<dbReference type="SUPFAM" id="SSF52283">
    <property type="entry name" value="Formate/glycerate dehydrogenase catalytic domain-like"/>
    <property type="match status" value="1"/>
</dbReference>
<evidence type="ECO:0000313" key="8">
    <source>
        <dbReference type="Proteomes" id="UP000266745"/>
    </source>
</evidence>
<evidence type="ECO:0000256" key="4">
    <source>
        <dbReference type="RuleBase" id="RU003719"/>
    </source>
</evidence>
<organism evidence="7 8">
    <name type="scientific">Candidatus Nitrosotenuis cloacae</name>
    <dbReference type="NCBI Taxonomy" id="1603555"/>
    <lineage>
        <taxon>Archaea</taxon>
        <taxon>Nitrososphaerota</taxon>
        <taxon>Candidatus Nitrosotenuis</taxon>
    </lineage>
</organism>
<evidence type="ECO:0000313" key="7">
    <source>
        <dbReference type="EMBL" id="AJZ75667.1"/>
    </source>
</evidence>
<dbReference type="PANTHER" id="PTHR10996">
    <property type="entry name" value="2-HYDROXYACID DEHYDROGENASE-RELATED"/>
    <property type="match status" value="1"/>
</dbReference>
<dbReference type="CDD" id="cd05301">
    <property type="entry name" value="GDH"/>
    <property type="match status" value="1"/>
</dbReference>
<gene>
    <name evidence="7" type="ORF">SU86_003980</name>
</gene>
<dbReference type="EMBL" id="CP011097">
    <property type="protein sequence ID" value="AJZ75667.1"/>
    <property type="molecule type" value="Genomic_DNA"/>
</dbReference>
<dbReference type="InterPro" id="IPR006139">
    <property type="entry name" value="D-isomer_2_OHA_DH_cat_dom"/>
</dbReference>
<dbReference type="GO" id="GO:0016618">
    <property type="term" value="F:hydroxypyruvate reductase [NAD(P)H] activity"/>
    <property type="evidence" value="ECO:0007669"/>
    <property type="project" value="TreeGrafter"/>
</dbReference>
<dbReference type="Pfam" id="PF02826">
    <property type="entry name" value="2-Hacid_dh_C"/>
    <property type="match status" value="1"/>
</dbReference>
<comment type="similarity">
    <text evidence="1 4">Belongs to the D-isomer specific 2-hydroxyacid dehydrogenase family.</text>
</comment>
<accession>A0A3G1B1D6</accession>
<sequence length="321" mass="36069">MFMKQILLTRKLHKFAMNQLQKKYELTIHTGIIPMPKKLLLQKIKNADGLICFPYDIIDREIIESAKNLAVISTYSVGYDHIDVSAAKKRNIRIGYTPNVLTNATADLTIGLMLDLMRRITEGDRLVRAGSWGEIFGPHDYTGIDLEGKTLGILGIGRIGQAVAKRAQVFGLNIIYHSRTRLTKNQESKLGTRFASFSDLIRSSDILTIHIPYKKETHHLIDLQILKKMKKSSFLINTSRGKIINEKDLIQALKAKTISGAALDVFEKEPIGKNHELTKMENVVLAPHIGSSSAETRHKMAQITIQNLILGLQGRKMVYSV</sequence>
<feature type="domain" description="D-isomer specific 2-hydroxyacid dehydrogenase NAD-binding" evidence="6">
    <location>
        <begin position="110"/>
        <end position="290"/>
    </location>
</feature>
<feature type="domain" description="D-isomer specific 2-hydroxyacid dehydrogenase catalytic" evidence="5">
    <location>
        <begin position="6"/>
        <end position="318"/>
    </location>
</feature>
<evidence type="ECO:0000259" key="6">
    <source>
        <dbReference type="Pfam" id="PF02826"/>
    </source>
</evidence>
<dbReference type="GO" id="GO:0030267">
    <property type="term" value="F:glyoxylate reductase (NADPH) activity"/>
    <property type="evidence" value="ECO:0007669"/>
    <property type="project" value="TreeGrafter"/>
</dbReference>
<evidence type="ECO:0000259" key="5">
    <source>
        <dbReference type="Pfam" id="PF00389"/>
    </source>
</evidence>
<dbReference type="FunFam" id="3.40.50.720:FF:000203">
    <property type="entry name" value="D-3-phosphoglycerate dehydrogenase (SerA)"/>
    <property type="match status" value="1"/>
</dbReference>
<protein>
    <submittedName>
        <fullName evidence="7">2-ketogluconate reductase</fullName>
    </submittedName>
</protein>
<dbReference type="OrthoDB" id="7437at2157"/>
<proteinExistence type="inferred from homology"/>
<dbReference type="PROSITE" id="PS00671">
    <property type="entry name" value="D_2_HYDROXYACID_DH_3"/>
    <property type="match status" value="1"/>
</dbReference>
<evidence type="ECO:0000256" key="2">
    <source>
        <dbReference type="ARBA" id="ARBA00023002"/>
    </source>
</evidence>
<dbReference type="InterPro" id="IPR029752">
    <property type="entry name" value="D-isomer_DH_CS1"/>
</dbReference>
<dbReference type="PANTHER" id="PTHR10996:SF283">
    <property type="entry name" value="GLYOXYLATE_HYDROXYPYRUVATE REDUCTASE B"/>
    <property type="match status" value="1"/>
</dbReference>
<keyword evidence="3" id="KW-0520">NAD</keyword>
<dbReference type="GO" id="GO:0005829">
    <property type="term" value="C:cytosol"/>
    <property type="evidence" value="ECO:0007669"/>
    <property type="project" value="TreeGrafter"/>
</dbReference>
<dbReference type="AlphaFoldDB" id="A0A3G1B1D6"/>
<dbReference type="Proteomes" id="UP000266745">
    <property type="component" value="Chromosome"/>
</dbReference>
<dbReference type="InterPro" id="IPR029753">
    <property type="entry name" value="D-isomer_DH_CS"/>
</dbReference>